<keyword evidence="2" id="KW-1185">Reference proteome</keyword>
<proteinExistence type="predicted"/>
<organism evidence="1 2">
    <name type="scientific">Microbulbifer epialgicus</name>
    <dbReference type="NCBI Taxonomy" id="393907"/>
    <lineage>
        <taxon>Bacteria</taxon>
        <taxon>Pseudomonadati</taxon>
        <taxon>Pseudomonadota</taxon>
        <taxon>Gammaproteobacteria</taxon>
        <taxon>Cellvibrionales</taxon>
        <taxon>Microbulbiferaceae</taxon>
        <taxon>Microbulbifer</taxon>
    </lineage>
</organism>
<accession>A0ABV4NTX5</accession>
<sequence>MNKVINEPQVFDEHGDLFAMIAKGINRGSYEDGSVPNIGREYSSLDQSEIVQISNLADQYGFKSVIFNFNRILAEDILIGKVHSVVEG</sequence>
<evidence type="ECO:0000313" key="1">
    <source>
        <dbReference type="EMBL" id="MFA0809512.1"/>
    </source>
</evidence>
<gene>
    <name evidence="1" type="ORF">ACCI49_01150</name>
</gene>
<protein>
    <submittedName>
        <fullName evidence="1">Uncharacterized protein</fullName>
    </submittedName>
</protein>
<evidence type="ECO:0000313" key="2">
    <source>
        <dbReference type="Proteomes" id="UP001569428"/>
    </source>
</evidence>
<dbReference type="Proteomes" id="UP001569428">
    <property type="component" value="Unassembled WGS sequence"/>
</dbReference>
<name>A0ABV4NTX5_9GAMM</name>
<reference evidence="1 2" key="1">
    <citation type="submission" date="2024-08" db="EMBL/GenBank/DDBJ databases">
        <authorList>
            <person name="Ishaq N."/>
        </authorList>
    </citation>
    <scope>NUCLEOTIDE SEQUENCE [LARGE SCALE GENOMIC DNA]</scope>
    <source>
        <strain evidence="1 2">DSM 18651</strain>
    </source>
</reference>
<comment type="caution">
    <text evidence="1">The sequence shown here is derived from an EMBL/GenBank/DDBJ whole genome shotgun (WGS) entry which is preliminary data.</text>
</comment>
<dbReference type="RefSeq" id="WP_371837129.1">
    <property type="nucleotide sequence ID" value="NZ_JBGMEK010000001.1"/>
</dbReference>
<dbReference type="EMBL" id="JBGMEK010000001">
    <property type="protein sequence ID" value="MFA0809512.1"/>
    <property type="molecule type" value="Genomic_DNA"/>
</dbReference>